<organism evidence="2 3">
    <name type="scientific">Methanoculleus receptaculi</name>
    <dbReference type="NCBI Taxonomy" id="394967"/>
    <lineage>
        <taxon>Archaea</taxon>
        <taxon>Methanobacteriati</taxon>
        <taxon>Methanobacteriota</taxon>
        <taxon>Stenosarchaea group</taxon>
        <taxon>Methanomicrobia</taxon>
        <taxon>Methanomicrobiales</taxon>
        <taxon>Methanomicrobiaceae</taxon>
        <taxon>Methanoculleus</taxon>
    </lineage>
</organism>
<feature type="transmembrane region" description="Helical" evidence="1">
    <location>
        <begin position="165"/>
        <end position="188"/>
    </location>
</feature>
<protein>
    <submittedName>
        <fullName evidence="2">Small multi-drug export protein</fullName>
    </submittedName>
</protein>
<gene>
    <name evidence="2" type="ORF">R6Y96_01365</name>
</gene>
<keyword evidence="1" id="KW-0812">Transmembrane</keyword>
<keyword evidence="3" id="KW-1185">Reference proteome</keyword>
<feature type="transmembrane region" description="Helical" evidence="1">
    <location>
        <begin position="194"/>
        <end position="215"/>
    </location>
</feature>
<reference evidence="2 3" key="1">
    <citation type="submission" date="2023-10" db="EMBL/GenBank/DDBJ databases">
        <title>The complete genome sequence of Methanoculleus receptaculi DSM 18860.</title>
        <authorList>
            <person name="Lai S.-J."/>
            <person name="You Y.-T."/>
            <person name="Chen S.-C."/>
        </authorList>
    </citation>
    <scope>NUCLEOTIDE SEQUENCE [LARGE SCALE GENOMIC DNA]</scope>
    <source>
        <strain evidence="2 3">DSM 18860</strain>
    </source>
</reference>
<dbReference type="AlphaFoldDB" id="A0AAX4FWR4"/>
<keyword evidence="1" id="KW-1133">Transmembrane helix</keyword>
<dbReference type="InterPro" id="IPR009577">
    <property type="entry name" value="Sm_multidrug_ex"/>
</dbReference>
<dbReference type="EMBL" id="CP137642">
    <property type="protein sequence ID" value="WOX57933.1"/>
    <property type="molecule type" value="Genomic_DNA"/>
</dbReference>
<feature type="transmembrane region" description="Helical" evidence="1">
    <location>
        <begin position="44"/>
        <end position="61"/>
    </location>
</feature>
<proteinExistence type="predicted"/>
<dbReference type="GeneID" id="85731764"/>
<evidence type="ECO:0000313" key="2">
    <source>
        <dbReference type="EMBL" id="WOX57933.1"/>
    </source>
</evidence>
<dbReference type="RefSeq" id="WP_318621703.1">
    <property type="nucleotide sequence ID" value="NZ_CP137642.1"/>
</dbReference>
<name>A0AAX4FWR4_9EURY</name>
<feature type="transmembrane region" description="Helical" evidence="1">
    <location>
        <begin position="73"/>
        <end position="95"/>
    </location>
</feature>
<evidence type="ECO:0000256" key="1">
    <source>
        <dbReference type="SAM" id="Phobius"/>
    </source>
</evidence>
<sequence length="226" mass="25124">MRQIEIWGDDDPDDRTNVLKVLIPFLLCGLFLSIVWFLLPVGGWLFLFAMMVAYVVPPLGRESVIPLCILGGIPWWLAAFTIVFLDFAGGLFMAWNFPLLMRIPRVGPWISRFVEAGRSFLDRRPWLERLYFVGLIAFVALPFDGSGSIVGSIVGRMLGMTKTEVLSCIVIGAVIGSYAIALGIDWVVNLIPPGAGFLLSIAVFLLICATLLVTYRNHYQRPETEG</sequence>
<dbReference type="Proteomes" id="UP001305652">
    <property type="component" value="Chromosome"/>
</dbReference>
<keyword evidence="1" id="KW-0472">Membrane</keyword>
<accession>A0AAX4FWR4</accession>
<evidence type="ECO:0000313" key="3">
    <source>
        <dbReference type="Proteomes" id="UP001305652"/>
    </source>
</evidence>
<dbReference type="Pfam" id="PF06695">
    <property type="entry name" value="Sm_multidrug_ex"/>
    <property type="match status" value="1"/>
</dbReference>
<feature type="transmembrane region" description="Helical" evidence="1">
    <location>
        <begin position="130"/>
        <end position="153"/>
    </location>
</feature>
<dbReference type="KEGG" id="mrc:R6Y96_01365"/>